<dbReference type="InterPro" id="IPR025716">
    <property type="entry name" value="Post-transcriptional_regulator"/>
</dbReference>
<keyword evidence="2" id="KW-1185">Reference proteome</keyword>
<dbReference type="Proteomes" id="UP001290455">
    <property type="component" value="Unassembled WGS sequence"/>
</dbReference>
<protein>
    <submittedName>
        <fullName evidence="1">Post-transcriptional regulator</fullName>
    </submittedName>
</protein>
<evidence type="ECO:0000313" key="2">
    <source>
        <dbReference type="Proteomes" id="UP001290455"/>
    </source>
</evidence>
<dbReference type="Pfam" id="PF13797">
    <property type="entry name" value="Post_transc_reg"/>
    <property type="match status" value="1"/>
</dbReference>
<proteinExistence type="predicted"/>
<organism evidence="1 2">
    <name type="scientific">Robertmurraya mangrovi</name>
    <dbReference type="NCBI Taxonomy" id="3098077"/>
    <lineage>
        <taxon>Bacteria</taxon>
        <taxon>Bacillati</taxon>
        <taxon>Bacillota</taxon>
        <taxon>Bacilli</taxon>
        <taxon>Bacillales</taxon>
        <taxon>Bacillaceae</taxon>
        <taxon>Robertmurraya</taxon>
    </lineage>
</organism>
<keyword evidence="1" id="KW-0614">Plasmid</keyword>
<sequence length="98" mass="11814">MKIGHKYDCFRDTVQPALVSKLEEFRLLGYDTITETSLWEFLMKKKWKKTQEDKKLFEVVQDIMSVDIGEFMNFTTIQAFKMDEFSFANEEERRELLK</sequence>
<dbReference type="RefSeq" id="WP_322445389.1">
    <property type="nucleotide sequence ID" value="NZ_JAXOFX010000002.1"/>
</dbReference>
<comment type="caution">
    <text evidence="1">The sequence shown here is derived from an EMBL/GenBank/DDBJ whole genome shotgun (WGS) entry which is preliminary data.</text>
</comment>
<dbReference type="EMBL" id="JAXOFX010000002">
    <property type="protein sequence ID" value="MDZ5470849.1"/>
    <property type="molecule type" value="Genomic_DNA"/>
</dbReference>
<accession>A0ABU5IUQ0</accession>
<gene>
    <name evidence="1" type="ORF">SM124_03690</name>
</gene>
<name>A0ABU5IUQ0_9BACI</name>
<evidence type="ECO:0000313" key="1">
    <source>
        <dbReference type="EMBL" id="MDZ5470849.1"/>
    </source>
</evidence>
<geneLocation type="plasmid" evidence="1">
    <name>unnamed</name>
</geneLocation>
<reference evidence="1 2" key="1">
    <citation type="submission" date="2023-11" db="EMBL/GenBank/DDBJ databases">
        <title>Bacillus jintuensis, isolated from a mudflat on the Beibu Gulf coast.</title>
        <authorList>
            <person name="Li M."/>
        </authorList>
    </citation>
    <scope>NUCLEOTIDE SEQUENCE [LARGE SCALE GENOMIC DNA]</scope>
    <source>
        <strain evidence="1 2">31A1R</strain>
        <plasmid evidence="1">unnamed</plasmid>
    </source>
</reference>